<accession>A0AB34K0T5</accession>
<feature type="region of interest" description="Disordered" evidence="11">
    <location>
        <begin position="338"/>
        <end position="362"/>
    </location>
</feature>
<evidence type="ECO:0000313" key="16">
    <source>
        <dbReference type="Proteomes" id="UP001515480"/>
    </source>
</evidence>
<evidence type="ECO:0000256" key="7">
    <source>
        <dbReference type="ARBA" id="ARBA00023034"/>
    </source>
</evidence>
<dbReference type="InterPro" id="IPR012955">
    <property type="entry name" value="CASP_C"/>
</dbReference>
<dbReference type="GO" id="GO:0006891">
    <property type="term" value="P:intra-Golgi vesicle-mediated transport"/>
    <property type="evidence" value="ECO:0007669"/>
    <property type="project" value="InterPro"/>
</dbReference>
<dbReference type="Pfam" id="PF08172">
    <property type="entry name" value="CASP_C"/>
    <property type="match status" value="1"/>
</dbReference>
<feature type="domain" description="Cux N-terminal" evidence="14">
    <location>
        <begin position="9"/>
        <end position="116"/>
    </location>
</feature>
<evidence type="ECO:0000256" key="9">
    <source>
        <dbReference type="ARBA" id="ARBA00023136"/>
    </source>
</evidence>
<feature type="coiled-coil region" evidence="10">
    <location>
        <begin position="480"/>
        <end position="514"/>
    </location>
</feature>
<evidence type="ECO:0000256" key="2">
    <source>
        <dbReference type="ARBA" id="ARBA00006415"/>
    </source>
</evidence>
<keyword evidence="7" id="KW-0333">Golgi apparatus</keyword>
<keyword evidence="8 10" id="KW-0175">Coiled coil</keyword>
<evidence type="ECO:0000259" key="13">
    <source>
        <dbReference type="Pfam" id="PF08172"/>
    </source>
</evidence>
<feature type="transmembrane region" description="Helical" evidence="12">
    <location>
        <begin position="601"/>
        <end position="621"/>
    </location>
</feature>
<evidence type="ECO:0000256" key="1">
    <source>
        <dbReference type="ARBA" id="ARBA00004409"/>
    </source>
</evidence>
<evidence type="ECO:0000256" key="6">
    <source>
        <dbReference type="ARBA" id="ARBA00022989"/>
    </source>
</evidence>
<evidence type="ECO:0000256" key="10">
    <source>
        <dbReference type="SAM" id="Coils"/>
    </source>
</evidence>
<dbReference type="Proteomes" id="UP001515480">
    <property type="component" value="Unassembled WGS sequence"/>
</dbReference>
<keyword evidence="9 12" id="KW-0472">Membrane</keyword>
<feature type="region of interest" description="Disordered" evidence="11">
    <location>
        <begin position="158"/>
        <end position="177"/>
    </location>
</feature>
<feature type="coiled-coil region" evidence="10">
    <location>
        <begin position="381"/>
        <end position="429"/>
    </location>
</feature>
<evidence type="ECO:0000259" key="14">
    <source>
        <dbReference type="Pfam" id="PF25398"/>
    </source>
</evidence>
<dbReference type="InterPro" id="IPR057476">
    <property type="entry name" value="Cux_N"/>
</dbReference>
<comment type="caution">
    <text evidence="15">The sequence shown here is derived from an EMBL/GenBank/DDBJ whole genome shotgun (WGS) entry which is preliminary data.</text>
</comment>
<dbReference type="PANTHER" id="PTHR14043:SF2">
    <property type="entry name" value="HOMEOBOX PROTEIN CUT"/>
    <property type="match status" value="1"/>
</dbReference>
<keyword evidence="4" id="KW-0813">Transport</keyword>
<reference evidence="15 16" key="1">
    <citation type="journal article" date="2024" name="Science">
        <title>Giant polyketide synthase enzymes in the biosynthesis of giant marine polyether toxins.</title>
        <authorList>
            <person name="Fallon T.R."/>
            <person name="Shende V.V."/>
            <person name="Wierzbicki I.H."/>
            <person name="Pendleton A.L."/>
            <person name="Watervoot N.F."/>
            <person name="Auber R.P."/>
            <person name="Gonzalez D.J."/>
            <person name="Wisecaver J.H."/>
            <person name="Moore B.S."/>
        </authorList>
    </citation>
    <scope>NUCLEOTIDE SEQUENCE [LARGE SCALE GENOMIC DNA]</scope>
    <source>
        <strain evidence="15 16">12B1</strain>
    </source>
</reference>
<evidence type="ECO:0000256" key="4">
    <source>
        <dbReference type="ARBA" id="ARBA00022448"/>
    </source>
</evidence>
<sequence>MAEFDDSLLTSTISAWDRAALGPEKHATLDEQGLEIADNQERSAEGREALKDVIRQFKSLSVEERGSKIGGVIRAFQAEIDALTVRQTFAENAFLCLYRSLDGVPDPTPVLRMCAERIAALAAPAAEAASLKQQLASYDREFQTLKSQSHTVRQLQQQLKEAEEQAAEQARRSEAERDEALAHAARLAQEAWREREAELAALLHRAQEEARTAARAAAAAQDELFEMRSALEQSQACTLTSELELVASRAMDVEAERDALLARLAASDDGEASRRAQEARQQEASRLLSLEELLADKELQLARQAAELSTLERRHAADVRRLDEALALARDEAAAATRRAAESAEAHAAAQREVEAMHAAARREADGGAGAADAAALAASYERMQRELALAHAQLAETDAALAAAQEAEREAAQKLREQASLLHQLEEAAVSTQRGLRGNTPAAAGSASTLLQVLGSAGGGGGEEDGLKAAEEGVGGEAFKLVAEQRERARREAEELLAENRRLKGVLTSHQHETRRLQADNLKLYEKVKFLEGVAQPVGRNSPLDADTERRYHKLYEDTLNPFAAFHRNEKQQRYAELNVAEKLMFNFSSFFLANKHARIFLLVYIVCMHLLVTGSMYAVTHHVHGAHDC</sequence>
<dbReference type="EMBL" id="JBGBPQ010000002">
    <property type="protein sequence ID" value="KAL1527584.1"/>
    <property type="molecule type" value="Genomic_DNA"/>
</dbReference>
<dbReference type="Pfam" id="PF25398">
    <property type="entry name" value="CUX1_N"/>
    <property type="match status" value="1"/>
</dbReference>
<protein>
    <recommendedName>
        <fullName evidence="3">Protein CASP</fullName>
    </recommendedName>
</protein>
<evidence type="ECO:0000256" key="12">
    <source>
        <dbReference type="SAM" id="Phobius"/>
    </source>
</evidence>
<dbReference type="GO" id="GO:0000139">
    <property type="term" value="C:Golgi membrane"/>
    <property type="evidence" value="ECO:0007669"/>
    <property type="project" value="UniProtKB-SubCell"/>
</dbReference>
<keyword evidence="5 12" id="KW-0812">Transmembrane</keyword>
<keyword evidence="6 12" id="KW-1133">Transmembrane helix</keyword>
<organism evidence="15 16">
    <name type="scientific">Prymnesium parvum</name>
    <name type="common">Toxic golden alga</name>
    <dbReference type="NCBI Taxonomy" id="97485"/>
    <lineage>
        <taxon>Eukaryota</taxon>
        <taxon>Haptista</taxon>
        <taxon>Haptophyta</taxon>
        <taxon>Prymnesiophyceae</taxon>
        <taxon>Prymnesiales</taxon>
        <taxon>Prymnesiaceae</taxon>
        <taxon>Prymnesium</taxon>
    </lineage>
</organism>
<dbReference type="PANTHER" id="PTHR14043">
    <property type="entry name" value="CCAAT DISPLACEMENT PROTEIN-RELATED"/>
    <property type="match status" value="1"/>
</dbReference>
<feature type="domain" description="CASP C-terminal" evidence="13">
    <location>
        <begin position="405"/>
        <end position="623"/>
    </location>
</feature>
<evidence type="ECO:0000313" key="15">
    <source>
        <dbReference type="EMBL" id="KAL1527584.1"/>
    </source>
</evidence>
<dbReference type="AlphaFoldDB" id="A0AB34K0T5"/>
<evidence type="ECO:0000256" key="11">
    <source>
        <dbReference type="SAM" id="MobiDB-lite"/>
    </source>
</evidence>
<comment type="subcellular location">
    <subcellularLocation>
        <location evidence="1">Golgi apparatus membrane</location>
        <topology evidence="1">Single-pass type IV membrane protein</topology>
    </subcellularLocation>
</comment>
<comment type="similarity">
    <text evidence="2">Belongs to the CASP family.</text>
</comment>
<name>A0AB34K0T5_PRYPA</name>
<evidence type="ECO:0000256" key="3">
    <source>
        <dbReference type="ARBA" id="ARBA00018691"/>
    </source>
</evidence>
<evidence type="ECO:0000256" key="8">
    <source>
        <dbReference type="ARBA" id="ARBA00023054"/>
    </source>
</evidence>
<keyword evidence="16" id="KW-1185">Reference proteome</keyword>
<evidence type="ECO:0000256" key="5">
    <source>
        <dbReference type="ARBA" id="ARBA00022692"/>
    </source>
</evidence>
<proteinExistence type="inferred from homology"/>
<gene>
    <name evidence="15" type="ORF">AB1Y20_008971</name>
</gene>